<keyword evidence="3" id="KW-1185">Reference proteome</keyword>
<gene>
    <name evidence="2" type="ORF">BP6252_00613</name>
</gene>
<evidence type="ECO:0000313" key="2">
    <source>
        <dbReference type="EMBL" id="RDW88581.1"/>
    </source>
</evidence>
<dbReference type="Proteomes" id="UP000256645">
    <property type="component" value="Unassembled WGS sequence"/>
</dbReference>
<accession>A0A3D8SQX5</accession>
<proteinExistence type="predicted"/>
<comment type="caution">
    <text evidence="2">The sequence shown here is derived from an EMBL/GenBank/DDBJ whole genome shotgun (WGS) entry which is preliminary data.</text>
</comment>
<name>A0A3D8SQX5_9HELO</name>
<reference evidence="2 3" key="1">
    <citation type="journal article" date="2018" name="IMA Fungus">
        <title>IMA Genome-F 9: Draft genome sequence of Annulohypoxylon stygium, Aspergillus mulundensis, Berkeleyomyces basicola (syn. Thielaviopsis basicola), Ceratocystis smalleyi, two Cercospora beticola strains, Coleophoma cylindrospora, Fusarium fracticaudum, Phialophora cf. hyalina, and Morchella septimelata.</title>
        <authorList>
            <person name="Wingfield B.D."/>
            <person name="Bills G.F."/>
            <person name="Dong Y."/>
            <person name="Huang W."/>
            <person name="Nel W.J."/>
            <person name="Swalarsk-Parry B.S."/>
            <person name="Vaghefi N."/>
            <person name="Wilken P.M."/>
            <person name="An Z."/>
            <person name="de Beer Z.W."/>
            <person name="De Vos L."/>
            <person name="Chen L."/>
            <person name="Duong T.A."/>
            <person name="Gao Y."/>
            <person name="Hammerbacher A."/>
            <person name="Kikkert J.R."/>
            <person name="Li Y."/>
            <person name="Li H."/>
            <person name="Li K."/>
            <person name="Li Q."/>
            <person name="Liu X."/>
            <person name="Ma X."/>
            <person name="Naidoo K."/>
            <person name="Pethybridge S.J."/>
            <person name="Sun J."/>
            <person name="Steenkamp E.T."/>
            <person name="van der Nest M.A."/>
            <person name="van Wyk S."/>
            <person name="Wingfield M.J."/>
            <person name="Xiong C."/>
            <person name="Yue Q."/>
            <person name="Zhang X."/>
        </authorList>
    </citation>
    <scope>NUCLEOTIDE SEQUENCE [LARGE SCALE GENOMIC DNA]</scope>
    <source>
        <strain evidence="2 3">BP6252</strain>
    </source>
</reference>
<dbReference type="EMBL" id="PDLM01000001">
    <property type="protein sequence ID" value="RDW88581.1"/>
    <property type="molecule type" value="Genomic_DNA"/>
</dbReference>
<protein>
    <submittedName>
        <fullName evidence="2">Uncharacterized protein</fullName>
    </submittedName>
</protein>
<evidence type="ECO:0000313" key="3">
    <source>
        <dbReference type="Proteomes" id="UP000256645"/>
    </source>
</evidence>
<evidence type="ECO:0000256" key="1">
    <source>
        <dbReference type="SAM" id="MobiDB-lite"/>
    </source>
</evidence>
<sequence length="257" mass="28080">MTASQNENPTAPRSQNQEAPTHGLWSPAPSQPEAATPAPCSRPQLWSPTQGGQEAVSEAPRTLEDQLAEAMNDNMFAVKTDRTEAQDVVRGQKIVEVVSESPRTLEAQLAEAMNDNMFAVKTDCTEAQDVVCGQKTLDAHAARQLPLGTDLPAVMASTWTLDDLDDDDLDEEYFAAPVKRVGCRCGPDHPKCQSKTRTSETRQLPLETDLPAVTASTWTLDDLDDDDLDEEYFEAPVKRAGCRCGPDHPKCQKKSSP</sequence>
<organism evidence="2 3">
    <name type="scientific">Coleophoma cylindrospora</name>
    <dbReference type="NCBI Taxonomy" id="1849047"/>
    <lineage>
        <taxon>Eukaryota</taxon>
        <taxon>Fungi</taxon>
        <taxon>Dikarya</taxon>
        <taxon>Ascomycota</taxon>
        <taxon>Pezizomycotina</taxon>
        <taxon>Leotiomycetes</taxon>
        <taxon>Helotiales</taxon>
        <taxon>Dermateaceae</taxon>
        <taxon>Coleophoma</taxon>
    </lineage>
</organism>
<dbReference type="AlphaFoldDB" id="A0A3D8SQX5"/>
<feature type="region of interest" description="Disordered" evidence="1">
    <location>
        <begin position="1"/>
        <end position="62"/>
    </location>
</feature>
<dbReference type="OrthoDB" id="10489949at2759"/>
<feature type="compositionally biased region" description="Polar residues" evidence="1">
    <location>
        <begin position="1"/>
        <end position="19"/>
    </location>
</feature>